<feature type="transmembrane region" description="Helical" evidence="4">
    <location>
        <begin position="103"/>
        <end position="128"/>
    </location>
</feature>
<dbReference type="Proteomes" id="UP001611580">
    <property type="component" value="Unassembled WGS sequence"/>
</dbReference>
<keyword evidence="2 6" id="KW-0418">Kinase</keyword>
<dbReference type="RefSeq" id="WP_397406072.1">
    <property type="nucleotide sequence ID" value="NZ_JBIRYI010000012.1"/>
</dbReference>
<feature type="transmembrane region" description="Helical" evidence="4">
    <location>
        <begin position="140"/>
        <end position="158"/>
    </location>
</feature>
<evidence type="ECO:0000313" key="7">
    <source>
        <dbReference type="Proteomes" id="UP001611580"/>
    </source>
</evidence>
<evidence type="ECO:0000256" key="3">
    <source>
        <dbReference type="ARBA" id="ARBA00023012"/>
    </source>
</evidence>
<keyword evidence="3" id="KW-0902">Two-component regulatory system</keyword>
<dbReference type="Gene3D" id="1.20.5.1930">
    <property type="match status" value="1"/>
</dbReference>
<evidence type="ECO:0000259" key="5">
    <source>
        <dbReference type="Pfam" id="PF07730"/>
    </source>
</evidence>
<keyword evidence="1" id="KW-0808">Transferase</keyword>
<feature type="transmembrane region" description="Helical" evidence="4">
    <location>
        <begin position="61"/>
        <end position="83"/>
    </location>
</feature>
<proteinExistence type="predicted"/>
<protein>
    <submittedName>
        <fullName evidence="6">Sensor histidine kinase</fullName>
    </submittedName>
</protein>
<dbReference type="EMBL" id="JBIRYI010000012">
    <property type="protein sequence ID" value="MFI2488991.1"/>
    <property type="molecule type" value="Genomic_DNA"/>
</dbReference>
<keyword evidence="7" id="KW-1185">Reference proteome</keyword>
<dbReference type="InterPro" id="IPR011712">
    <property type="entry name" value="Sig_transdc_His_kin_sub3_dim/P"/>
</dbReference>
<organism evidence="6 7">
    <name type="scientific">Promicromonospora kroppenstedtii</name>
    <dbReference type="NCBI Taxonomy" id="440482"/>
    <lineage>
        <taxon>Bacteria</taxon>
        <taxon>Bacillati</taxon>
        <taxon>Actinomycetota</taxon>
        <taxon>Actinomycetes</taxon>
        <taxon>Micrococcales</taxon>
        <taxon>Promicromonosporaceae</taxon>
        <taxon>Promicromonospora</taxon>
    </lineage>
</organism>
<evidence type="ECO:0000313" key="6">
    <source>
        <dbReference type="EMBL" id="MFI2488991.1"/>
    </source>
</evidence>
<comment type="caution">
    <text evidence="6">The sequence shown here is derived from an EMBL/GenBank/DDBJ whole genome shotgun (WGS) entry which is preliminary data.</text>
</comment>
<gene>
    <name evidence="6" type="ORF">ACH47X_18930</name>
</gene>
<dbReference type="GO" id="GO:0016301">
    <property type="term" value="F:kinase activity"/>
    <property type="evidence" value="ECO:0007669"/>
    <property type="project" value="UniProtKB-KW"/>
</dbReference>
<evidence type="ECO:0000256" key="2">
    <source>
        <dbReference type="ARBA" id="ARBA00022777"/>
    </source>
</evidence>
<dbReference type="InterPro" id="IPR050482">
    <property type="entry name" value="Sensor_HK_TwoCompSys"/>
</dbReference>
<accession>A0ABW7XNX9</accession>
<evidence type="ECO:0000256" key="1">
    <source>
        <dbReference type="ARBA" id="ARBA00022679"/>
    </source>
</evidence>
<keyword evidence="4" id="KW-1133">Transmembrane helix</keyword>
<keyword evidence="4" id="KW-0472">Membrane</keyword>
<feature type="domain" description="Signal transduction histidine kinase subgroup 3 dimerisation and phosphoacceptor" evidence="5">
    <location>
        <begin position="214"/>
        <end position="279"/>
    </location>
</feature>
<feature type="transmembrane region" description="Helical" evidence="4">
    <location>
        <begin position="31"/>
        <end position="54"/>
    </location>
</feature>
<sequence length="412" mass="43650">MSSRPVDAGPAPTPVDARSALRLTRSVSATWWYMALGVVSFELIAVLLTVVVLVEDERDALTTLAVAVGGLLWWLATLLPVAAYRHRAEDAPLLVPRQHLPSLLVGVVYGLGAGYATGMWVVLALPVLQAVILLNWPPGVRLRVVVAATALLVLLWVVDGNQSLGADSAPSAFQLAFLSTILPITSVSSLWWWDVLVTLDKARASEARLAATQERLRVATDVHDLQGHHLQVIALQLELAERLMPQDPAAGMEQLRAARASVGDARQGTRDLATRFRSVPLRDEIANAVDLLRAAGTVTEATVDPDSPQAPASALGPVIRETTTNVLRHGGGRWARLDLSRSNGSWLYEIANDVADGSDAVAVADPAGASGGAGLEGIARRAAEVGGHLDVRREHGSFTVTVTVPSEGENAG</sequence>
<feature type="transmembrane region" description="Helical" evidence="4">
    <location>
        <begin position="173"/>
        <end position="193"/>
    </location>
</feature>
<evidence type="ECO:0000256" key="4">
    <source>
        <dbReference type="SAM" id="Phobius"/>
    </source>
</evidence>
<reference evidence="6 7" key="1">
    <citation type="submission" date="2024-10" db="EMBL/GenBank/DDBJ databases">
        <title>The Natural Products Discovery Center: Release of the First 8490 Sequenced Strains for Exploring Actinobacteria Biosynthetic Diversity.</title>
        <authorList>
            <person name="Kalkreuter E."/>
            <person name="Kautsar S.A."/>
            <person name="Yang D."/>
            <person name="Bader C.D."/>
            <person name="Teijaro C.N."/>
            <person name="Fluegel L."/>
            <person name="Davis C.M."/>
            <person name="Simpson J.R."/>
            <person name="Lauterbach L."/>
            <person name="Steele A.D."/>
            <person name="Gui C."/>
            <person name="Meng S."/>
            <person name="Li G."/>
            <person name="Viehrig K."/>
            <person name="Ye F."/>
            <person name="Su P."/>
            <person name="Kiefer A.F."/>
            <person name="Nichols A."/>
            <person name="Cepeda A.J."/>
            <person name="Yan W."/>
            <person name="Fan B."/>
            <person name="Jiang Y."/>
            <person name="Adhikari A."/>
            <person name="Zheng C.-J."/>
            <person name="Schuster L."/>
            <person name="Cowan T.M."/>
            <person name="Smanski M.J."/>
            <person name="Chevrette M.G."/>
            <person name="De Carvalho L.P.S."/>
            <person name="Shen B."/>
        </authorList>
    </citation>
    <scope>NUCLEOTIDE SEQUENCE [LARGE SCALE GENOMIC DNA]</scope>
    <source>
        <strain evidence="6 7">NPDC019481</strain>
    </source>
</reference>
<dbReference type="InterPro" id="IPR036890">
    <property type="entry name" value="HATPase_C_sf"/>
</dbReference>
<dbReference type="Gene3D" id="3.30.565.10">
    <property type="entry name" value="Histidine kinase-like ATPase, C-terminal domain"/>
    <property type="match status" value="1"/>
</dbReference>
<dbReference type="Pfam" id="PF07730">
    <property type="entry name" value="HisKA_3"/>
    <property type="match status" value="1"/>
</dbReference>
<name>A0ABW7XNX9_9MICO</name>
<dbReference type="PANTHER" id="PTHR24421">
    <property type="entry name" value="NITRATE/NITRITE SENSOR PROTEIN NARX-RELATED"/>
    <property type="match status" value="1"/>
</dbReference>
<keyword evidence="4" id="KW-0812">Transmembrane</keyword>